<accession>A0ACC2P9V5</accession>
<evidence type="ECO:0000313" key="1">
    <source>
        <dbReference type="EMBL" id="KAJ8680069.1"/>
    </source>
</evidence>
<gene>
    <name evidence="1" type="ORF">QAD02_015856</name>
</gene>
<reference evidence="1" key="1">
    <citation type="submission" date="2023-04" db="EMBL/GenBank/DDBJ databases">
        <title>A chromosome-level genome assembly of the parasitoid wasp Eretmocerus hayati.</title>
        <authorList>
            <person name="Zhong Y."/>
            <person name="Liu S."/>
            <person name="Liu Y."/>
        </authorList>
    </citation>
    <scope>NUCLEOTIDE SEQUENCE</scope>
    <source>
        <strain evidence="1">ZJU_SS_LIU_2023</strain>
    </source>
</reference>
<comment type="caution">
    <text evidence="1">The sequence shown here is derived from an EMBL/GenBank/DDBJ whole genome shotgun (WGS) entry which is preliminary data.</text>
</comment>
<name>A0ACC2P9V5_9HYME</name>
<organism evidence="1 2">
    <name type="scientific">Eretmocerus hayati</name>
    <dbReference type="NCBI Taxonomy" id="131215"/>
    <lineage>
        <taxon>Eukaryota</taxon>
        <taxon>Metazoa</taxon>
        <taxon>Ecdysozoa</taxon>
        <taxon>Arthropoda</taxon>
        <taxon>Hexapoda</taxon>
        <taxon>Insecta</taxon>
        <taxon>Pterygota</taxon>
        <taxon>Neoptera</taxon>
        <taxon>Endopterygota</taxon>
        <taxon>Hymenoptera</taxon>
        <taxon>Apocrita</taxon>
        <taxon>Proctotrupomorpha</taxon>
        <taxon>Chalcidoidea</taxon>
        <taxon>Aphelinidae</taxon>
        <taxon>Aphelininae</taxon>
        <taxon>Eretmocerus</taxon>
    </lineage>
</organism>
<evidence type="ECO:0000313" key="2">
    <source>
        <dbReference type="Proteomes" id="UP001239111"/>
    </source>
</evidence>
<keyword evidence="2" id="KW-1185">Reference proteome</keyword>
<sequence>MIIVPRFEKNDKIYQYLALSQYLEATQNLRKSVEELFISIREPHGAVTPQTLSRWIKATLSKCNIDVNVFSGYSTRHTSTSLANVKGVSIDTIKNTAGWTKQSQTFAKFYNLPIMDDKRSFAHAILNS</sequence>
<protein>
    <submittedName>
        <fullName evidence="1">Uncharacterized protein</fullName>
    </submittedName>
</protein>
<dbReference type="Proteomes" id="UP001239111">
    <property type="component" value="Chromosome 2"/>
</dbReference>
<proteinExistence type="predicted"/>
<dbReference type="EMBL" id="CM056742">
    <property type="protein sequence ID" value="KAJ8680069.1"/>
    <property type="molecule type" value="Genomic_DNA"/>
</dbReference>